<proteinExistence type="predicted"/>
<dbReference type="EMBL" id="LQBP01000002">
    <property type="protein sequence ID" value="KUJ81368.1"/>
    <property type="molecule type" value="Genomic_DNA"/>
</dbReference>
<gene>
    <name evidence="1" type="ORF">AVO44_05835</name>
</gene>
<evidence type="ECO:0000313" key="2">
    <source>
        <dbReference type="Proteomes" id="UP000053690"/>
    </source>
</evidence>
<accession>A0A0X3U089</accession>
<evidence type="ECO:0000313" key="1">
    <source>
        <dbReference type="EMBL" id="KUJ81368.1"/>
    </source>
</evidence>
<protein>
    <submittedName>
        <fullName evidence="1">Uncharacterized protein</fullName>
    </submittedName>
</protein>
<sequence>MRLELSQSQAPPMVIDINARARVIGKKPGTRRDKKGVCASDLSRGDGVQGWQLLRLCPGCGATADAFSDLDVFRTVSITLIHMQEKRIITSNFDRCIVAVASLCFILNAYDTDF</sequence>
<dbReference type="Proteomes" id="UP000053690">
    <property type="component" value="Unassembled WGS sequence"/>
</dbReference>
<keyword evidence="2" id="KW-1185">Reference proteome</keyword>
<comment type="caution">
    <text evidence="1">The sequence shown here is derived from an EMBL/GenBank/DDBJ whole genome shotgun (WGS) entry which is preliminary data.</text>
</comment>
<name>A0A0X3U089_9RHOB</name>
<dbReference type="AlphaFoldDB" id="A0A0X3U089"/>
<reference evidence="2" key="1">
    <citation type="submission" date="2015-12" db="EMBL/GenBank/DDBJ databases">
        <authorList>
            <person name="Zhang G."/>
            <person name="Stingl U."/>
        </authorList>
    </citation>
    <scope>NUCLEOTIDE SEQUENCE [LARGE SCALE GENOMIC DNA]</scope>
    <source>
        <strain evidence="2">ZGT108</strain>
    </source>
</reference>
<organism evidence="1 2">
    <name type="scientific">Ruegeria profundi</name>
    <dbReference type="NCBI Taxonomy" id="1685378"/>
    <lineage>
        <taxon>Bacteria</taxon>
        <taxon>Pseudomonadati</taxon>
        <taxon>Pseudomonadota</taxon>
        <taxon>Alphaproteobacteria</taxon>
        <taxon>Rhodobacterales</taxon>
        <taxon>Roseobacteraceae</taxon>
        <taxon>Ruegeria</taxon>
    </lineage>
</organism>